<dbReference type="PANTHER" id="PTHR24115:SF600">
    <property type="entry name" value="KINESIN-LIKE PROTEIN KIF23"/>
    <property type="match status" value="1"/>
</dbReference>
<dbReference type="Pfam" id="PF00225">
    <property type="entry name" value="Kinesin"/>
    <property type="match status" value="1"/>
</dbReference>
<dbReference type="GO" id="GO:0051256">
    <property type="term" value="P:mitotic spindle midzone assembly"/>
    <property type="evidence" value="ECO:0007669"/>
    <property type="project" value="TreeGrafter"/>
</dbReference>
<comment type="similarity">
    <text evidence="5 6">Belongs to the TRAFAC class myosin-kinesin ATPase superfamily. Kinesin family.</text>
</comment>
<dbReference type="Gene3D" id="3.40.850.10">
    <property type="entry name" value="Kinesin motor domain"/>
    <property type="match status" value="1"/>
</dbReference>
<dbReference type="GO" id="GO:0005871">
    <property type="term" value="C:kinesin complex"/>
    <property type="evidence" value="ECO:0007669"/>
    <property type="project" value="TreeGrafter"/>
</dbReference>
<dbReference type="EMBL" id="CCAG010015310">
    <property type="status" value="NOT_ANNOTATED_CDS"/>
    <property type="molecule type" value="Genomic_DNA"/>
</dbReference>
<keyword evidence="5 6" id="KW-0505">Motor protein</keyword>
<dbReference type="InterPro" id="IPR036961">
    <property type="entry name" value="Kinesin_motor_dom_sf"/>
</dbReference>
<proteinExistence type="inferred from homology"/>
<dbReference type="EnsemblMetazoa" id="GMOY006867-RA">
    <property type="protein sequence ID" value="GMOY006867-PA"/>
    <property type="gene ID" value="GMOY006867"/>
</dbReference>
<dbReference type="AlphaFoldDB" id="A0A1B0G0T7"/>
<evidence type="ECO:0000256" key="3">
    <source>
        <dbReference type="ARBA" id="ARBA00022840"/>
    </source>
</evidence>
<sequence length="751" mass="85356">MVNSTTRTPVKVTKLVQQRELRTQPLPSSKQTEKASNFLAKTMEPVQVFCRLKPLPSDGDLCCVRVINSTKIILETPFQVLDNKQAAQKETQYVFKHIFESQASQQNIFSAVAQPMVESLIRGHNGLLFTYGVTGSGKTYTMTGDANHRGIMPRCLDTLFRAISDYQAKKFIFKSDHLNSFEIQLEADARSDRHNENNQYFKRELKRKYAGPLTPSQGSCDLTSLQGINKDNMYAVFITYVEVYNNNVYDLLEEGNIQKTLQSRIIREDANHNMFVHGVREIEIKSAEEAIEIFQTGQKRKRMGHTLLNAESSRSHSVFNIRLVQAPANCQGELVSPDTRTITIGQLSLVDLAGSERSSRTKNTGLRLREAGNINNSLMTLRTCLAYLRENQQQINAAPKMIPYRDSKITHLFKNYFDGEGQVSMIVCINPRAEDYDENAQVMKFAEMAQEVQIVRATPIKYNLGLASGRGKANKTCKTPVSNLNELDNAEDKNFDVNVCILGLSFPEYKIDTPAQAESSIQELTQYLLRRTERRKVLRNDLESKFDRLRLHLTQMEKENLSLNCKLASLHTRYKEELDRSCALESKVRVHENSIHFLNNKVKRREREIDDVKRQFKHQQTLLDKKDEEKGKQKKTLNVKLAVEMDKHNRLRECDNMRSKDENLSEESSSTGQSSAIESLRIASGTTAISTPRNTKYWTPRSIRGTDVVDRRHRRFLASNEGLCLHDGDDDDDNDDDDGGGGGGGGGDDKY</sequence>
<dbReference type="InterPro" id="IPR019821">
    <property type="entry name" value="Kinesin_motor_CS"/>
</dbReference>
<dbReference type="PhylomeDB" id="A0A1B0G0T7"/>
<organism evidence="9 10">
    <name type="scientific">Glossina morsitans morsitans</name>
    <name type="common">Savannah tsetse fly</name>
    <dbReference type="NCBI Taxonomy" id="37546"/>
    <lineage>
        <taxon>Eukaryota</taxon>
        <taxon>Metazoa</taxon>
        <taxon>Ecdysozoa</taxon>
        <taxon>Arthropoda</taxon>
        <taxon>Hexapoda</taxon>
        <taxon>Insecta</taxon>
        <taxon>Pterygota</taxon>
        <taxon>Neoptera</taxon>
        <taxon>Endopterygota</taxon>
        <taxon>Diptera</taxon>
        <taxon>Brachycera</taxon>
        <taxon>Muscomorpha</taxon>
        <taxon>Hippoboscoidea</taxon>
        <taxon>Glossinidae</taxon>
        <taxon>Glossina</taxon>
    </lineage>
</organism>
<dbReference type="Proteomes" id="UP000092444">
    <property type="component" value="Unassembled WGS sequence"/>
</dbReference>
<dbReference type="GO" id="GO:0016887">
    <property type="term" value="F:ATP hydrolysis activity"/>
    <property type="evidence" value="ECO:0007669"/>
    <property type="project" value="TreeGrafter"/>
</dbReference>
<evidence type="ECO:0000313" key="10">
    <source>
        <dbReference type="Proteomes" id="UP000092444"/>
    </source>
</evidence>
<dbReference type="PROSITE" id="PS50067">
    <property type="entry name" value="KINESIN_MOTOR_2"/>
    <property type="match status" value="1"/>
</dbReference>
<keyword evidence="2 5" id="KW-0547">Nucleotide-binding</keyword>
<name>A0A1B0G0T7_GLOMM</name>
<feature type="compositionally biased region" description="Basic and acidic residues" evidence="7">
    <location>
        <begin position="648"/>
        <end position="663"/>
    </location>
</feature>
<reference evidence="9" key="1">
    <citation type="submission" date="2020-05" db="UniProtKB">
        <authorList>
            <consortium name="EnsemblMetazoa"/>
        </authorList>
    </citation>
    <scope>IDENTIFICATION</scope>
    <source>
        <strain evidence="9">Yale</strain>
    </source>
</reference>
<feature type="compositionally biased region" description="Polar residues" evidence="7">
    <location>
        <begin position="684"/>
        <end position="697"/>
    </location>
</feature>
<dbReference type="GO" id="GO:0007018">
    <property type="term" value="P:microtubule-based movement"/>
    <property type="evidence" value="ECO:0007669"/>
    <property type="project" value="InterPro"/>
</dbReference>
<protein>
    <recommendedName>
        <fullName evidence="6">Kinesin-like protein</fullName>
    </recommendedName>
</protein>
<dbReference type="GO" id="GO:0005634">
    <property type="term" value="C:nucleus"/>
    <property type="evidence" value="ECO:0007669"/>
    <property type="project" value="TreeGrafter"/>
</dbReference>
<evidence type="ECO:0000256" key="1">
    <source>
        <dbReference type="ARBA" id="ARBA00004245"/>
    </source>
</evidence>
<feature type="binding site" evidence="5">
    <location>
        <begin position="132"/>
        <end position="139"/>
    </location>
    <ligand>
        <name>ATP</name>
        <dbReference type="ChEBI" id="CHEBI:30616"/>
    </ligand>
</feature>
<evidence type="ECO:0000259" key="8">
    <source>
        <dbReference type="PROSITE" id="PS50067"/>
    </source>
</evidence>
<dbReference type="SMART" id="SM00129">
    <property type="entry name" value="KISc"/>
    <property type="match status" value="1"/>
</dbReference>
<keyword evidence="6" id="KW-0493">Microtubule</keyword>
<dbReference type="GO" id="GO:0005524">
    <property type="term" value="F:ATP binding"/>
    <property type="evidence" value="ECO:0007669"/>
    <property type="project" value="UniProtKB-UniRule"/>
</dbReference>
<evidence type="ECO:0000256" key="4">
    <source>
        <dbReference type="ARBA" id="ARBA00023212"/>
    </source>
</evidence>
<feature type="compositionally biased region" description="Gly residues" evidence="7">
    <location>
        <begin position="740"/>
        <end position="751"/>
    </location>
</feature>
<dbReference type="VEuPathDB" id="VectorBase:GMOY006867"/>
<keyword evidence="4" id="KW-0206">Cytoskeleton</keyword>
<dbReference type="STRING" id="37546.A0A1B0G0T7"/>
<dbReference type="CDD" id="cd01368">
    <property type="entry name" value="KISc_KIF23_like"/>
    <property type="match status" value="1"/>
</dbReference>
<feature type="region of interest" description="Disordered" evidence="7">
    <location>
        <begin position="648"/>
        <end position="699"/>
    </location>
</feature>
<dbReference type="GO" id="GO:0005874">
    <property type="term" value="C:microtubule"/>
    <property type="evidence" value="ECO:0007669"/>
    <property type="project" value="UniProtKB-KW"/>
</dbReference>
<feature type="compositionally biased region" description="Low complexity" evidence="7">
    <location>
        <begin position="666"/>
        <end position="679"/>
    </location>
</feature>
<dbReference type="SUPFAM" id="SSF52540">
    <property type="entry name" value="P-loop containing nucleoside triphosphate hydrolases"/>
    <property type="match status" value="1"/>
</dbReference>
<evidence type="ECO:0000256" key="7">
    <source>
        <dbReference type="SAM" id="MobiDB-lite"/>
    </source>
</evidence>
<dbReference type="GO" id="GO:0008017">
    <property type="term" value="F:microtubule binding"/>
    <property type="evidence" value="ECO:0007669"/>
    <property type="project" value="InterPro"/>
</dbReference>
<dbReference type="GO" id="GO:0003777">
    <property type="term" value="F:microtubule motor activity"/>
    <property type="evidence" value="ECO:0007669"/>
    <property type="project" value="InterPro"/>
</dbReference>
<dbReference type="PRINTS" id="PR00380">
    <property type="entry name" value="KINESINHEAVY"/>
</dbReference>
<dbReference type="InterPro" id="IPR027640">
    <property type="entry name" value="Kinesin-like_fam"/>
</dbReference>
<feature type="region of interest" description="Disordered" evidence="7">
    <location>
        <begin position="719"/>
        <end position="751"/>
    </location>
</feature>
<keyword evidence="4" id="KW-0963">Cytoplasm</keyword>
<feature type="domain" description="Kinesin motor" evidence="8">
    <location>
        <begin position="45"/>
        <end position="452"/>
    </location>
</feature>
<evidence type="ECO:0000256" key="6">
    <source>
        <dbReference type="RuleBase" id="RU000394"/>
    </source>
</evidence>
<keyword evidence="10" id="KW-1185">Reference proteome</keyword>
<keyword evidence="3 5" id="KW-0067">ATP-binding</keyword>
<dbReference type="InterPro" id="IPR027417">
    <property type="entry name" value="P-loop_NTPase"/>
</dbReference>
<comment type="subcellular location">
    <subcellularLocation>
        <location evidence="1">Cytoplasm</location>
        <location evidence="1">Cytoskeleton</location>
    </subcellularLocation>
</comment>
<evidence type="ECO:0000313" key="9">
    <source>
        <dbReference type="EnsemblMetazoa" id="GMOY006867-PA"/>
    </source>
</evidence>
<accession>A0A1B0G0T7</accession>
<evidence type="ECO:0000256" key="5">
    <source>
        <dbReference type="PROSITE-ProRule" id="PRU00283"/>
    </source>
</evidence>
<dbReference type="PROSITE" id="PS00411">
    <property type="entry name" value="KINESIN_MOTOR_1"/>
    <property type="match status" value="1"/>
</dbReference>
<dbReference type="PANTHER" id="PTHR24115">
    <property type="entry name" value="KINESIN-RELATED"/>
    <property type="match status" value="1"/>
</dbReference>
<dbReference type="InterPro" id="IPR001752">
    <property type="entry name" value="Kinesin_motor_dom"/>
</dbReference>
<feature type="compositionally biased region" description="Acidic residues" evidence="7">
    <location>
        <begin position="728"/>
        <end position="739"/>
    </location>
</feature>
<evidence type="ECO:0000256" key="2">
    <source>
        <dbReference type="ARBA" id="ARBA00022741"/>
    </source>
</evidence>